<organism evidence="2">
    <name type="scientific">Yersinia pseudotuberculosis</name>
    <dbReference type="NCBI Taxonomy" id="633"/>
    <lineage>
        <taxon>Bacteria</taxon>
        <taxon>Pseudomonadati</taxon>
        <taxon>Pseudomonadota</taxon>
        <taxon>Gammaproteobacteria</taxon>
        <taxon>Enterobacterales</taxon>
        <taxon>Yersiniaceae</taxon>
        <taxon>Yersinia</taxon>
    </lineage>
</organism>
<evidence type="ECO:0000313" key="2">
    <source>
        <dbReference type="EMBL" id="CAF28552.1"/>
    </source>
</evidence>
<reference evidence="2" key="2">
    <citation type="journal article" date="2004" name="Infect. Immun.">
        <title>YAPI, a new Yersinia pseudotuberculosis pathogenicity island.</title>
        <authorList>
            <person name="Collyn F."/>
            <person name="Billault A."/>
            <person name="Mullet C."/>
            <person name="Simonet M."/>
            <person name="Marceau M."/>
        </authorList>
    </citation>
    <scope>NUCLEOTIDE SEQUENCE</scope>
    <source>
        <strain evidence="2">32777</strain>
    </source>
</reference>
<sequence>MTEFEYEHEVYNRNFLNCSQRQGIVALESVGCKTANLFYNAQISTDIIREQIFLKQTPRYDFIYDGLMVRDYAMIGIKYSEVKYSSFEDAIPQLVEVINRDSFVLVSCDVFFVPHRPEFYYKKHINHFVTLLSYDAENGEWQAVDDVSSGHLANFIFTSEYLSEICNASKEKVFRAFEKLPAENRGGHDSATGLLFANSRINRSDNFTILEDIATMENNQTRVESMANVFSVILGSRICFAKFLQQNPACSEAEKLSNHIAAEARMVRDLLNIYAATGSFKREVILPKAENIAEMEKTLSALLES</sequence>
<protein>
    <submittedName>
        <fullName evidence="2">Uncharacterized protein api78</fullName>
    </submittedName>
</protein>
<dbReference type="EMBL" id="AJ627388">
    <property type="protein sequence ID" value="CAF28552.1"/>
    <property type="molecule type" value="Genomic_DNA"/>
</dbReference>
<dbReference type="EMBL" id="CP033713">
    <property type="protein sequence ID" value="AYW90806.1"/>
    <property type="molecule type" value="Genomic_DNA"/>
</dbReference>
<evidence type="ECO:0000313" key="3">
    <source>
        <dbReference type="Proteomes" id="UP000268669"/>
    </source>
</evidence>
<keyword evidence="3" id="KW-1185">Reference proteome</keyword>
<accession>Q6EVQ6</accession>
<dbReference type="RefSeq" id="WP_050128395.1">
    <property type="nucleotide sequence ID" value="NZ_CP033713.1"/>
</dbReference>
<dbReference type="Proteomes" id="UP000268669">
    <property type="component" value="Chromosome"/>
</dbReference>
<name>Q6EVQ6_YERPU</name>
<gene>
    <name evidence="2" type="primary">api78</name>
    <name evidence="1" type="ORF">EGX47_05325</name>
</gene>
<proteinExistence type="predicted"/>
<reference evidence="2" key="1">
    <citation type="journal article" date="2002" name="Infect. Immun.">
        <title>Yersinia pseudotuberculosis harbors a type IV pilus gene cluster that contributes to pathogenicity.</title>
        <authorList>
            <person name="Marceau M."/>
        </authorList>
    </citation>
    <scope>NUCLEOTIDE SEQUENCE</scope>
    <source>
        <strain evidence="2">32777</strain>
    </source>
</reference>
<evidence type="ECO:0000313" key="1">
    <source>
        <dbReference type="EMBL" id="AYW90806.1"/>
    </source>
</evidence>
<reference evidence="1 3" key="3">
    <citation type="submission" date="2018-11" db="EMBL/GenBank/DDBJ databases">
        <title>FDA dAtabase for Regulatory Grade micrObial Sequences (FDA-ARGOS): Supporting development and validation of Infectious Disease Dx tests.</title>
        <authorList>
            <person name="Bliska J."/>
            <person name="Cleland M.-M."/>
            <person name="Tallon L."/>
            <person name="Sadzewicz L."/>
            <person name="Zhao X."/>
            <person name="Vavikolanu K."/>
            <person name="Mehta A."/>
            <person name="Aluvathingal J."/>
            <person name="Nadendla S."/>
            <person name="Yan Y."/>
            <person name="Sichtig H."/>
        </authorList>
    </citation>
    <scope>NUCLEOTIDE SEQUENCE [LARGE SCALE GENOMIC DNA]</scope>
    <source>
        <strain evidence="1 3">FDAARGOS_581</strain>
    </source>
</reference>
<dbReference type="AlphaFoldDB" id="Q6EVQ6"/>